<dbReference type="OrthoDB" id="1521841at2"/>
<evidence type="ECO:0000313" key="3">
    <source>
        <dbReference type="Proteomes" id="UP000240572"/>
    </source>
</evidence>
<accession>A0A2P8DD28</accession>
<proteinExistence type="predicted"/>
<dbReference type="RefSeq" id="WP_106521785.1">
    <property type="nucleotide sequence ID" value="NZ_PYGD01000001.1"/>
</dbReference>
<feature type="chain" id="PRO_5015186484" description="LVIVD repeat-containing protein" evidence="1">
    <location>
        <begin position="23"/>
        <end position="248"/>
    </location>
</feature>
<feature type="signal peptide" evidence="1">
    <location>
        <begin position="1"/>
        <end position="22"/>
    </location>
</feature>
<gene>
    <name evidence="2" type="ORF">B0I18_1011280</name>
</gene>
<keyword evidence="3" id="KW-1185">Reference proteome</keyword>
<dbReference type="AlphaFoldDB" id="A0A2P8DD28"/>
<evidence type="ECO:0008006" key="4">
    <source>
        <dbReference type="Google" id="ProtNLM"/>
    </source>
</evidence>
<dbReference type="SUPFAM" id="SSF63825">
    <property type="entry name" value="YWTD domain"/>
    <property type="match status" value="1"/>
</dbReference>
<protein>
    <recommendedName>
        <fullName evidence="4">LVIVD repeat-containing protein</fullName>
    </recommendedName>
</protein>
<keyword evidence="1" id="KW-0732">Signal</keyword>
<evidence type="ECO:0000313" key="2">
    <source>
        <dbReference type="EMBL" id="PSK95116.1"/>
    </source>
</evidence>
<reference evidence="2 3" key="1">
    <citation type="submission" date="2018-03" db="EMBL/GenBank/DDBJ databases">
        <title>Genomic Encyclopedia of Type Strains, Phase III (KMG-III): the genomes of soil and plant-associated and newly described type strains.</title>
        <authorList>
            <person name="Whitman W."/>
        </authorList>
    </citation>
    <scope>NUCLEOTIDE SEQUENCE [LARGE SCALE GENOMIC DNA]</scope>
    <source>
        <strain evidence="2 3">CGMCC 1.12700</strain>
    </source>
</reference>
<dbReference type="Proteomes" id="UP000240572">
    <property type="component" value="Unassembled WGS sequence"/>
</dbReference>
<organism evidence="2 3">
    <name type="scientific">Taibaiella chishuiensis</name>
    <dbReference type="NCBI Taxonomy" id="1434707"/>
    <lineage>
        <taxon>Bacteria</taxon>
        <taxon>Pseudomonadati</taxon>
        <taxon>Bacteroidota</taxon>
        <taxon>Chitinophagia</taxon>
        <taxon>Chitinophagales</taxon>
        <taxon>Chitinophagaceae</taxon>
        <taxon>Taibaiella</taxon>
    </lineage>
</organism>
<dbReference type="EMBL" id="PYGD01000001">
    <property type="protein sequence ID" value="PSK95116.1"/>
    <property type="molecule type" value="Genomic_DNA"/>
</dbReference>
<name>A0A2P8DD28_9BACT</name>
<dbReference type="PROSITE" id="PS51257">
    <property type="entry name" value="PROKAR_LIPOPROTEIN"/>
    <property type="match status" value="1"/>
</dbReference>
<evidence type="ECO:0000256" key="1">
    <source>
        <dbReference type="SAM" id="SignalP"/>
    </source>
</evidence>
<comment type="caution">
    <text evidence="2">The sequence shown here is derived from an EMBL/GenBank/DDBJ whole genome shotgun (WGS) entry which is preliminary data.</text>
</comment>
<sequence length="248" mass="26832">MKYFYQYLVLAAIALACCTSCSKNDNSSSGSDTGTGGSLARFTITMDHLYVVDGKNLYTFDLATGYAPVKVNTTSIGFNIETIYTWKDKLFIGSRDAMYVYSIANPGEPSLLGTASHARACDPVVATDTVAYVTVRTGTTCGGNTNALYVYDLHNVVQPLLKNTVNLNNPHGLGLQDNILYVCDGNSGLKVYNLKEAYAPVLSRTITGETFYDCIPYGDVLICMIEGGTALYDISDITHIRLLSKITG</sequence>